<comment type="caution">
    <text evidence="2">The sequence shown here is derived from an EMBL/GenBank/DDBJ whole genome shotgun (WGS) entry which is preliminary data.</text>
</comment>
<keyword evidence="3" id="KW-1185">Reference proteome</keyword>
<accession>A0AAV3Z6B4</accession>
<feature type="region of interest" description="Disordered" evidence="1">
    <location>
        <begin position="13"/>
        <end position="69"/>
    </location>
</feature>
<name>A0AAV3Z6B4_9GAST</name>
<protein>
    <submittedName>
        <fullName evidence="2">Uncharacterized protein</fullName>
    </submittedName>
</protein>
<organism evidence="2 3">
    <name type="scientific">Plakobranchus ocellatus</name>
    <dbReference type="NCBI Taxonomy" id="259542"/>
    <lineage>
        <taxon>Eukaryota</taxon>
        <taxon>Metazoa</taxon>
        <taxon>Spiralia</taxon>
        <taxon>Lophotrochozoa</taxon>
        <taxon>Mollusca</taxon>
        <taxon>Gastropoda</taxon>
        <taxon>Heterobranchia</taxon>
        <taxon>Euthyneura</taxon>
        <taxon>Panpulmonata</taxon>
        <taxon>Sacoglossa</taxon>
        <taxon>Placobranchoidea</taxon>
        <taxon>Plakobranchidae</taxon>
        <taxon>Plakobranchus</taxon>
    </lineage>
</organism>
<evidence type="ECO:0000313" key="2">
    <source>
        <dbReference type="EMBL" id="GFN90674.1"/>
    </source>
</evidence>
<dbReference type="Proteomes" id="UP000735302">
    <property type="component" value="Unassembled WGS sequence"/>
</dbReference>
<gene>
    <name evidence="2" type="ORF">PoB_001718000</name>
</gene>
<feature type="compositionally biased region" description="Gly residues" evidence="1">
    <location>
        <begin position="24"/>
        <end position="46"/>
    </location>
</feature>
<dbReference type="AlphaFoldDB" id="A0AAV3Z6B4"/>
<sequence>MARTGRRAVYSTWPTCCPPLASVGHGGDGAGDGRGAGAPGERGGPVGARLSSRPGQRKDEVSTTASTRSAATGAGLSTILFCERLRGLSPEKSLCSTLKGYISWIPALKIELRMTRIVFS</sequence>
<evidence type="ECO:0000313" key="3">
    <source>
        <dbReference type="Proteomes" id="UP000735302"/>
    </source>
</evidence>
<evidence type="ECO:0000256" key="1">
    <source>
        <dbReference type="SAM" id="MobiDB-lite"/>
    </source>
</evidence>
<reference evidence="2 3" key="1">
    <citation type="journal article" date="2021" name="Elife">
        <title>Chloroplast acquisition without the gene transfer in kleptoplastic sea slugs, Plakobranchus ocellatus.</title>
        <authorList>
            <person name="Maeda T."/>
            <person name="Takahashi S."/>
            <person name="Yoshida T."/>
            <person name="Shimamura S."/>
            <person name="Takaki Y."/>
            <person name="Nagai Y."/>
            <person name="Toyoda A."/>
            <person name="Suzuki Y."/>
            <person name="Arimoto A."/>
            <person name="Ishii H."/>
            <person name="Satoh N."/>
            <person name="Nishiyama T."/>
            <person name="Hasebe M."/>
            <person name="Maruyama T."/>
            <person name="Minagawa J."/>
            <person name="Obokata J."/>
            <person name="Shigenobu S."/>
        </authorList>
    </citation>
    <scope>NUCLEOTIDE SEQUENCE [LARGE SCALE GENOMIC DNA]</scope>
</reference>
<dbReference type="EMBL" id="BLXT01002056">
    <property type="protein sequence ID" value="GFN90674.1"/>
    <property type="molecule type" value="Genomic_DNA"/>
</dbReference>
<proteinExistence type="predicted"/>